<dbReference type="SMART" id="SM00388">
    <property type="entry name" value="HisKA"/>
    <property type="match status" value="1"/>
</dbReference>
<proteinExistence type="predicted"/>
<dbReference type="GO" id="GO:0007234">
    <property type="term" value="P:osmosensory signaling via phosphorelay pathway"/>
    <property type="evidence" value="ECO:0007669"/>
    <property type="project" value="TreeGrafter"/>
</dbReference>
<evidence type="ECO:0000256" key="1">
    <source>
        <dbReference type="ARBA" id="ARBA00000085"/>
    </source>
</evidence>
<feature type="compositionally biased region" description="Low complexity" evidence="6">
    <location>
        <begin position="600"/>
        <end position="616"/>
    </location>
</feature>
<evidence type="ECO:0000256" key="2">
    <source>
        <dbReference type="ARBA" id="ARBA00012438"/>
    </source>
</evidence>
<dbReference type="RefSeq" id="WP_092860549.1">
    <property type="nucleotide sequence ID" value="NZ_FOQH01000006.1"/>
</dbReference>
<protein>
    <recommendedName>
        <fullName evidence="2">histidine kinase</fullName>
        <ecNumber evidence="2">2.7.13.3</ecNumber>
    </recommendedName>
</protein>
<dbReference type="SUPFAM" id="SSF47384">
    <property type="entry name" value="Homodimeric domain of signal transducing histidine kinase"/>
    <property type="match status" value="1"/>
</dbReference>
<dbReference type="EMBL" id="FOQH01000006">
    <property type="protein sequence ID" value="SFI39652.1"/>
    <property type="molecule type" value="Genomic_DNA"/>
</dbReference>
<dbReference type="PRINTS" id="PR00344">
    <property type="entry name" value="BCTRLSENSOR"/>
</dbReference>
<dbReference type="InterPro" id="IPR003661">
    <property type="entry name" value="HisK_dim/P_dom"/>
</dbReference>
<dbReference type="OrthoDB" id="9795133at2"/>
<evidence type="ECO:0000313" key="9">
    <source>
        <dbReference type="EMBL" id="SFI39652.1"/>
    </source>
</evidence>
<dbReference type="CDD" id="cd00082">
    <property type="entry name" value="HisKA"/>
    <property type="match status" value="1"/>
</dbReference>
<dbReference type="SUPFAM" id="SSF55874">
    <property type="entry name" value="ATPase domain of HSP90 chaperone/DNA topoisomerase II/histidine kinase"/>
    <property type="match status" value="1"/>
</dbReference>
<keyword evidence="7" id="KW-1133">Transmembrane helix</keyword>
<dbReference type="PANTHER" id="PTHR42878">
    <property type="entry name" value="TWO-COMPONENT HISTIDINE KINASE"/>
    <property type="match status" value="1"/>
</dbReference>
<dbReference type="PANTHER" id="PTHR42878:SF15">
    <property type="entry name" value="BACTERIOPHYTOCHROME"/>
    <property type="match status" value="1"/>
</dbReference>
<dbReference type="Gene3D" id="3.30.565.10">
    <property type="entry name" value="Histidine kinase-like ATPase, C-terminal domain"/>
    <property type="match status" value="1"/>
</dbReference>
<dbReference type="InterPro" id="IPR001638">
    <property type="entry name" value="Solute-binding_3/MltF_N"/>
</dbReference>
<dbReference type="Pfam" id="PF00497">
    <property type="entry name" value="SBP_bac_3"/>
    <property type="match status" value="1"/>
</dbReference>
<dbReference type="AlphaFoldDB" id="A0A1I3HVF9"/>
<dbReference type="Gene3D" id="1.10.287.130">
    <property type="match status" value="1"/>
</dbReference>
<comment type="catalytic activity">
    <reaction evidence="1">
        <text>ATP + protein L-histidine = ADP + protein N-phospho-L-histidine.</text>
        <dbReference type="EC" id="2.7.13.3"/>
    </reaction>
</comment>
<keyword evidence="3" id="KW-0597">Phosphoprotein</keyword>
<dbReference type="Proteomes" id="UP000199377">
    <property type="component" value="Unassembled WGS sequence"/>
</dbReference>
<keyword evidence="7" id="KW-0472">Membrane</keyword>
<dbReference type="EC" id="2.7.13.3" evidence="2"/>
<dbReference type="InterPro" id="IPR003594">
    <property type="entry name" value="HATPase_dom"/>
</dbReference>
<dbReference type="STRING" id="1114924.SAMN05216258_106193"/>
<reference evidence="9 10" key="1">
    <citation type="submission" date="2016-10" db="EMBL/GenBank/DDBJ databases">
        <authorList>
            <person name="de Groot N.N."/>
        </authorList>
    </citation>
    <scope>NUCLEOTIDE SEQUENCE [LARGE SCALE GENOMIC DNA]</scope>
    <source>
        <strain evidence="9 10">CGMCC 1.11030</strain>
    </source>
</reference>
<organism evidence="9 10">
    <name type="scientific">Albimonas pacifica</name>
    <dbReference type="NCBI Taxonomy" id="1114924"/>
    <lineage>
        <taxon>Bacteria</taxon>
        <taxon>Pseudomonadati</taxon>
        <taxon>Pseudomonadota</taxon>
        <taxon>Alphaproteobacteria</taxon>
        <taxon>Rhodobacterales</taxon>
        <taxon>Paracoccaceae</taxon>
        <taxon>Albimonas</taxon>
    </lineage>
</organism>
<dbReference type="SUPFAM" id="SSF53850">
    <property type="entry name" value="Periplasmic binding protein-like II"/>
    <property type="match status" value="1"/>
</dbReference>
<evidence type="ECO:0000256" key="7">
    <source>
        <dbReference type="SAM" id="Phobius"/>
    </source>
</evidence>
<sequence>MSRAPLDRSGRALARRRAPGPPAAALRAALGAALALALLAAIAWPRPAPAQEAGTTQAGALGPAAAEVAVGWFPLPPYIIATEDGPPSGFGAEVLSQAARDAGLRPAFRALSGPAEALEALRDGRVQALAVFGVSQERLATVEYTRPFVEVRSGLFSSARMAETLAAARAAGDLQGARVGYQAGGLGRSLAEALPGAEPRSIVGFSNLMEQLASGRVDAVVLLEEAFDRGVFALDQQGRFARVGPWLRVTPMAIAVDRRLPGLARRFDQAIEGMQAGGRLAEIEDRWFGAPPSWWTRARIAWVSAATLAGALVLGAGLLWQVRERERAGRLAEARRFGAEQARLAEALAFKNAELESRSRDMERLLYVVSHDLKSPLVSIGGFARRLDRHLEQGDPEKARSAAERISRNVQAMSELIEGILRLGRAGAGEARLDWVEVDRVADSVAEALAGRLERARARLIVMRPLPVVRADEVLLRQALQNLVENALRYGCLEPGMTVEIISRSRGGLVEIGVRDEGPGVPEKDRERIFDLYRRGLGASAASEEGAGLGLATVRKIAERHGGRVGLDSRPGRGVTFWIGLPVGPDATLAEHAAGAAGLPPGQSFEARPFAFAAPGGEPPADRSAPAQAPGGGAASGSAGTPSPDPQDPPPPGGGQGAEERSAA</sequence>
<feature type="transmembrane region" description="Helical" evidence="7">
    <location>
        <begin position="300"/>
        <end position="320"/>
    </location>
</feature>
<name>A0A1I3HVF9_9RHOB</name>
<dbReference type="GO" id="GO:0000155">
    <property type="term" value="F:phosphorelay sensor kinase activity"/>
    <property type="evidence" value="ECO:0007669"/>
    <property type="project" value="InterPro"/>
</dbReference>
<evidence type="ECO:0000256" key="5">
    <source>
        <dbReference type="ARBA" id="ARBA00022777"/>
    </source>
</evidence>
<evidence type="ECO:0000313" key="10">
    <source>
        <dbReference type="Proteomes" id="UP000199377"/>
    </source>
</evidence>
<feature type="domain" description="Histidine kinase" evidence="8">
    <location>
        <begin position="368"/>
        <end position="585"/>
    </location>
</feature>
<dbReference type="InterPro" id="IPR036890">
    <property type="entry name" value="HATPase_C_sf"/>
</dbReference>
<keyword evidence="5 9" id="KW-0418">Kinase</keyword>
<evidence type="ECO:0000256" key="3">
    <source>
        <dbReference type="ARBA" id="ARBA00022553"/>
    </source>
</evidence>
<evidence type="ECO:0000259" key="8">
    <source>
        <dbReference type="PROSITE" id="PS50109"/>
    </source>
</evidence>
<evidence type="ECO:0000256" key="6">
    <source>
        <dbReference type="SAM" id="MobiDB-lite"/>
    </source>
</evidence>
<dbReference type="InterPro" id="IPR004358">
    <property type="entry name" value="Sig_transdc_His_kin-like_C"/>
</dbReference>
<keyword evidence="4" id="KW-0808">Transferase</keyword>
<feature type="region of interest" description="Disordered" evidence="6">
    <location>
        <begin position="600"/>
        <end position="664"/>
    </location>
</feature>
<keyword evidence="7" id="KW-0812">Transmembrane</keyword>
<dbReference type="GO" id="GO:0000156">
    <property type="term" value="F:phosphorelay response regulator activity"/>
    <property type="evidence" value="ECO:0007669"/>
    <property type="project" value="TreeGrafter"/>
</dbReference>
<dbReference type="SMART" id="SM00062">
    <property type="entry name" value="PBPb"/>
    <property type="match status" value="1"/>
</dbReference>
<dbReference type="PROSITE" id="PS50109">
    <property type="entry name" value="HIS_KIN"/>
    <property type="match status" value="1"/>
</dbReference>
<dbReference type="InterPro" id="IPR036097">
    <property type="entry name" value="HisK_dim/P_sf"/>
</dbReference>
<dbReference type="Pfam" id="PF02518">
    <property type="entry name" value="HATPase_c"/>
    <property type="match status" value="1"/>
</dbReference>
<dbReference type="Pfam" id="PF00512">
    <property type="entry name" value="HisKA"/>
    <property type="match status" value="1"/>
</dbReference>
<accession>A0A1I3HVF9</accession>
<dbReference type="Gene3D" id="3.40.190.10">
    <property type="entry name" value="Periplasmic binding protein-like II"/>
    <property type="match status" value="2"/>
</dbReference>
<dbReference type="CDD" id="cd00075">
    <property type="entry name" value="HATPase"/>
    <property type="match status" value="1"/>
</dbReference>
<feature type="compositionally biased region" description="Pro residues" evidence="6">
    <location>
        <begin position="643"/>
        <end position="653"/>
    </location>
</feature>
<dbReference type="SMART" id="SM00387">
    <property type="entry name" value="HATPase_c"/>
    <property type="match status" value="1"/>
</dbReference>
<gene>
    <name evidence="9" type="ORF">SAMN05216258_106193</name>
</gene>
<dbReference type="GO" id="GO:0030295">
    <property type="term" value="F:protein kinase activator activity"/>
    <property type="evidence" value="ECO:0007669"/>
    <property type="project" value="TreeGrafter"/>
</dbReference>
<dbReference type="InterPro" id="IPR005467">
    <property type="entry name" value="His_kinase_dom"/>
</dbReference>
<evidence type="ECO:0000256" key="4">
    <source>
        <dbReference type="ARBA" id="ARBA00022679"/>
    </source>
</evidence>
<keyword evidence="10" id="KW-1185">Reference proteome</keyword>
<dbReference type="InterPro" id="IPR050351">
    <property type="entry name" value="BphY/WalK/GraS-like"/>
</dbReference>